<dbReference type="PANTHER" id="PTHR35664:SF1">
    <property type="entry name" value="SPERMATID-SPECIFIC MANCHETTE-RELATED PROTEIN 1"/>
    <property type="match status" value="1"/>
</dbReference>
<sequence length="271" mass="30791">MFLFTKKYKTPVSTYTNDYRPPCSVRKIDQDQTLQQLWKENKFITPGLTVPPLKNPARQGQPEYLNNTSMQEYYRNKAPQDTPTCGFCFAEKYEPVFVNNDKYTSWRNPYSSTAWNKHSSYPLLQPKETRMETSPNSILVPYSTIAPCLHQSGNYPCSGPVLQLVPMYSATQREPLQVYCSPCSGHHYCLRGTSCCVGGASAIRRHIHALEDATPEQVFYSSYMLEFCPPGADSLICSSRWDTSHFKKIGGVQRGSYIIHPEFTSEAYSAP</sequence>
<evidence type="ECO:0000313" key="2">
    <source>
        <dbReference type="Proteomes" id="UP000654395"/>
    </source>
</evidence>
<dbReference type="Proteomes" id="UP000654395">
    <property type="component" value="Unassembled WGS sequence"/>
</dbReference>
<dbReference type="Pfam" id="PF15181">
    <property type="entry name" value="SMRP1"/>
    <property type="match status" value="2"/>
</dbReference>
<keyword evidence="2" id="KW-1185">Reference proteome</keyword>
<feature type="non-terminal residue" evidence="1">
    <location>
        <position position="1"/>
    </location>
</feature>
<dbReference type="EMBL" id="WBNH01004316">
    <property type="protein sequence ID" value="NXX78175.1"/>
    <property type="molecule type" value="Genomic_DNA"/>
</dbReference>
<reference evidence="1" key="1">
    <citation type="submission" date="2020-02" db="EMBL/GenBank/DDBJ databases">
        <title>Bird 10,000 Genomes (B10K) Project - Family phase.</title>
        <authorList>
            <person name="Zhang G."/>
        </authorList>
    </citation>
    <scope>NUCLEOTIDE SEQUENCE</scope>
    <source>
        <strain evidence="1">B10K-DU-030-59</strain>
    </source>
</reference>
<dbReference type="PANTHER" id="PTHR35664">
    <property type="entry name" value="SPERMATID-SPECIFIC MANCHETTE-RELATED PROTEIN 1"/>
    <property type="match status" value="1"/>
</dbReference>
<name>A0A852KNL5_UROIN</name>
<gene>
    <name evidence="1" type="primary">Smrp1</name>
    <name evidence="1" type="ORF">UROIND_R12488</name>
</gene>
<protein>
    <submittedName>
        <fullName evidence="1">SMRP1 protein</fullName>
    </submittedName>
</protein>
<evidence type="ECO:0000313" key="1">
    <source>
        <dbReference type="EMBL" id="NXX78175.1"/>
    </source>
</evidence>
<accession>A0A852KNL5</accession>
<proteinExistence type="predicted"/>
<organism evidence="1 2">
    <name type="scientific">Urocolius indicus</name>
    <name type="common">Red-faced mousebird</name>
    <name type="synonym">Colius indicus</name>
    <dbReference type="NCBI Taxonomy" id="458196"/>
    <lineage>
        <taxon>Eukaryota</taxon>
        <taxon>Metazoa</taxon>
        <taxon>Chordata</taxon>
        <taxon>Craniata</taxon>
        <taxon>Vertebrata</taxon>
        <taxon>Euteleostomi</taxon>
        <taxon>Archelosauria</taxon>
        <taxon>Archosauria</taxon>
        <taxon>Dinosauria</taxon>
        <taxon>Saurischia</taxon>
        <taxon>Theropoda</taxon>
        <taxon>Coelurosauria</taxon>
        <taxon>Aves</taxon>
        <taxon>Neognathae</taxon>
        <taxon>Neoaves</taxon>
        <taxon>Telluraves</taxon>
        <taxon>Coraciimorphae</taxon>
        <taxon>Coliiformes</taxon>
        <taxon>Coliidae</taxon>
        <taxon>Urocolius</taxon>
    </lineage>
</organism>
<dbReference type="GO" id="GO:0002177">
    <property type="term" value="C:manchette"/>
    <property type="evidence" value="ECO:0007669"/>
    <property type="project" value="TreeGrafter"/>
</dbReference>
<comment type="caution">
    <text evidence="1">The sequence shown here is derived from an EMBL/GenBank/DDBJ whole genome shotgun (WGS) entry which is preliminary data.</text>
</comment>
<dbReference type="GO" id="GO:0043014">
    <property type="term" value="F:alpha-tubulin binding"/>
    <property type="evidence" value="ECO:0007669"/>
    <property type="project" value="TreeGrafter"/>
</dbReference>
<dbReference type="OrthoDB" id="9820464at2759"/>
<feature type="non-terminal residue" evidence="1">
    <location>
        <position position="271"/>
    </location>
</feature>
<dbReference type="AlphaFoldDB" id="A0A852KNL5"/>
<dbReference type="GO" id="GO:0048471">
    <property type="term" value="C:perinuclear region of cytoplasm"/>
    <property type="evidence" value="ECO:0007669"/>
    <property type="project" value="TreeGrafter"/>
</dbReference>
<dbReference type="InterPro" id="IPR028195">
    <property type="entry name" value="SPMIP6"/>
</dbReference>